<comment type="similarity">
    <text evidence="1">Belongs to the glycosyl hydrolase 3 family.</text>
</comment>
<keyword evidence="2" id="KW-0378">Hydrolase</keyword>
<dbReference type="Pfam" id="PF14310">
    <property type="entry name" value="Fn3-like"/>
    <property type="match status" value="1"/>
</dbReference>
<dbReference type="SMART" id="SM01217">
    <property type="entry name" value="Fn3_like"/>
    <property type="match status" value="1"/>
</dbReference>
<gene>
    <name evidence="4" type="ORF">IAB76_01930</name>
</gene>
<accession>A0A9D9IX13</accession>
<evidence type="ECO:0000313" key="4">
    <source>
        <dbReference type="EMBL" id="MBO8479856.1"/>
    </source>
</evidence>
<proteinExistence type="inferred from homology"/>
<dbReference type="Gene3D" id="3.40.50.1700">
    <property type="entry name" value="Glycoside hydrolase family 3 C-terminal domain"/>
    <property type="match status" value="1"/>
</dbReference>
<evidence type="ECO:0000256" key="1">
    <source>
        <dbReference type="ARBA" id="ARBA00005336"/>
    </source>
</evidence>
<evidence type="ECO:0000259" key="3">
    <source>
        <dbReference type="SMART" id="SM01217"/>
    </source>
</evidence>
<dbReference type="InterPro" id="IPR050288">
    <property type="entry name" value="Cellulose_deg_GH3"/>
</dbReference>
<dbReference type="GO" id="GO:0004553">
    <property type="term" value="F:hydrolase activity, hydrolyzing O-glycosyl compounds"/>
    <property type="evidence" value="ECO:0007669"/>
    <property type="project" value="InterPro"/>
</dbReference>
<name>A0A9D9IX13_9BACT</name>
<dbReference type="GO" id="GO:0005975">
    <property type="term" value="P:carbohydrate metabolic process"/>
    <property type="evidence" value="ECO:0007669"/>
    <property type="project" value="InterPro"/>
</dbReference>
<dbReference type="Gene3D" id="2.60.40.10">
    <property type="entry name" value="Immunoglobulins"/>
    <property type="match status" value="1"/>
</dbReference>
<evidence type="ECO:0000256" key="2">
    <source>
        <dbReference type="ARBA" id="ARBA00022801"/>
    </source>
</evidence>
<dbReference type="InterPro" id="IPR036881">
    <property type="entry name" value="Glyco_hydro_3_C_sf"/>
</dbReference>
<sequence>FTDYAESIWVGYRWFTTEGKNVSYPFGYGLSYTTFEYSKPSVKADKDGNLTATVTVTNTGSVAGKEVVEVYVAAPAGGLEKPARELKAFDKTDLLQPGASQTLTFKITPYELASFNIDANQWETASGSYTLYFSKNANDTATSASVNVRKASTFSVTDAFAHIK</sequence>
<feature type="domain" description="Fibronectin type III-like" evidence="3">
    <location>
        <begin position="66"/>
        <end position="137"/>
    </location>
</feature>
<protein>
    <submittedName>
        <fullName evidence="4">Fibronectin type III-like domain-contianing protein</fullName>
    </submittedName>
</protein>
<reference evidence="4" key="2">
    <citation type="journal article" date="2021" name="PeerJ">
        <title>Extensive microbial diversity within the chicken gut microbiome revealed by metagenomics and culture.</title>
        <authorList>
            <person name="Gilroy R."/>
            <person name="Ravi A."/>
            <person name="Getino M."/>
            <person name="Pursley I."/>
            <person name="Horton D.L."/>
            <person name="Alikhan N.F."/>
            <person name="Baker D."/>
            <person name="Gharbi K."/>
            <person name="Hall N."/>
            <person name="Watson M."/>
            <person name="Adriaenssens E.M."/>
            <person name="Foster-Nyarko E."/>
            <person name="Jarju S."/>
            <person name="Secka A."/>
            <person name="Antonio M."/>
            <person name="Oren A."/>
            <person name="Chaudhuri R.R."/>
            <person name="La Ragione R."/>
            <person name="Hildebrand F."/>
            <person name="Pallen M.J."/>
        </authorList>
    </citation>
    <scope>NUCLEOTIDE SEQUENCE</scope>
    <source>
        <strain evidence="4">B3-1481</strain>
    </source>
</reference>
<dbReference type="SUPFAM" id="SSF52279">
    <property type="entry name" value="Beta-D-glucan exohydrolase, C-terminal domain"/>
    <property type="match status" value="1"/>
</dbReference>
<dbReference type="AlphaFoldDB" id="A0A9D9IX13"/>
<dbReference type="InterPro" id="IPR013783">
    <property type="entry name" value="Ig-like_fold"/>
</dbReference>
<dbReference type="PANTHER" id="PTHR42715">
    <property type="entry name" value="BETA-GLUCOSIDASE"/>
    <property type="match status" value="1"/>
</dbReference>
<feature type="non-terminal residue" evidence="4">
    <location>
        <position position="1"/>
    </location>
</feature>
<evidence type="ECO:0000313" key="5">
    <source>
        <dbReference type="Proteomes" id="UP000823769"/>
    </source>
</evidence>
<dbReference type="EMBL" id="JADILW010000028">
    <property type="protein sequence ID" value="MBO8479856.1"/>
    <property type="molecule type" value="Genomic_DNA"/>
</dbReference>
<organism evidence="4 5">
    <name type="scientific">Candidatus Cryptobacteroides avistercoris</name>
    <dbReference type="NCBI Taxonomy" id="2840758"/>
    <lineage>
        <taxon>Bacteria</taxon>
        <taxon>Pseudomonadati</taxon>
        <taxon>Bacteroidota</taxon>
        <taxon>Bacteroidia</taxon>
        <taxon>Bacteroidales</taxon>
        <taxon>Candidatus Cryptobacteroides</taxon>
    </lineage>
</organism>
<comment type="caution">
    <text evidence="4">The sequence shown here is derived from an EMBL/GenBank/DDBJ whole genome shotgun (WGS) entry which is preliminary data.</text>
</comment>
<dbReference type="Proteomes" id="UP000823769">
    <property type="component" value="Unassembled WGS sequence"/>
</dbReference>
<dbReference type="PANTHER" id="PTHR42715:SF10">
    <property type="entry name" value="BETA-GLUCOSIDASE"/>
    <property type="match status" value="1"/>
</dbReference>
<dbReference type="InterPro" id="IPR026891">
    <property type="entry name" value="Fn3-like"/>
</dbReference>
<reference evidence="4" key="1">
    <citation type="submission" date="2020-10" db="EMBL/GenBank/DDBJ databases">
        <authorList>
            <person name="Gilroy R."/>
        </authorList>
    </citation>
    <scope>NUCLEOTIDE SEQUENCE</scope>
    <source>
        <strain evidence="4">B3-1481</strain>
    </source>
</reference>